<accession>A0A7E4VL56</accession>
<dbReference type="AlphaFoldDB" id="A0A7E4VL56"/>
<organism evidence="1 2">
    <name type="scientific">Panagrellus redivivus</name>
    <name type="common">Microworm</name>
    <dbReference type="NCBI Taxonomy" id="6233"/>
    <lineage>
        <taxon>Eukaryota</taxon>
        <taxon>Metazoa</taxon>
        <taxon>Ecdysozoa</taxon>
        <taxon>Nematoda</taxon>
        <taxon>Chromadorea</taxon>
        <taxon>Rhabditida</taxon>
        <taxon>Tylenchina</taxon>
        <taxon>Panagrolaimomorpha</taxon>
        <taxon>Panagrolaimoidea</taxon>
        <taxon>Panagrolaimidae</taxon>
        <taxon>Panagrellus</taxon>
    </lineage>
</organism>
<reference evidence="1" key="1">
    <citation type="journal article" date="2013" name="Genetics">
        <title>The draft genome and transcriptome of Panagrellus redivivus are shaped by the harsh demands of a free-living lifestyle.</title>
        <authorList>
            <person name="Srinivasan J."/>
            <person name="Dillman A.R."/>
            <person name="Macchietto M.G."/>
            <person name="Heikkinen L."/>
            <person name="Lakso M."/>
            <person name="Fracchia K.M."/>
            <person name="Antoshechkin I."/>
            <person name="Mortazavi A."/>
            <person name="Wong G."/>
            <person name="Sternberg P.W."/>
        </authorList>
    </citation>
    <scope>NUCLEOTIDE SEQUENCE [LARGE SCALE GENOMIC DNA]</scope>
    <source>
        <strain evidence="1">MT8872</strain>
    </source>
</reference>
<dbReference type="WBParaSite" id="Pan_g22547.t1">
    <property type="protein sequence ID" value="Pan_g22547.t1"/>
    <property type="gene ID" value="Pan_g22547"/>
</dbReference>
<dbReference type="Proteomes" id="UP000492821">
    <property type="component" value="Unassembled WGS sequence"/>
</dbReference>
<keyword evidence="1" id="KW-1185">Reference proteome</keyword>
<reference evidence="2" key="2">
    <citation type="submission" date="2020-10" db="UniProtKB">
        <authorList>
            <consortium name="WormBaseParasite"/>
        </authorList>
    </citation>
    <scope>IDENTIFICATION</scope>
</reference>
<protein>
    <submittedName>
        <fullName evidence="2">Myozenin-3</fullName>
    </submittedName>
</protein>
<evidence type="ECO:0000313" key="2">
    <source>
        <dbReference type="WBParaSite" id="Pan_g22547.t1"/>
    </source>
</evidence>
<name>A0A7E4VL56_PANRE</name>
<proteinExistence type="predicted"/>
<sequence length="188" mass="21120">MSTTGGTLSPRDSFCELGNLQIPRPKCNGFQFVPTRGRMGFYRSIKRDGEKYGVQIKSQCQRRPGLPNLWQNGTDGATVPEPNNNNNCKTVDSRPQSKQLNFNVSADNFQHKPTSVQEDPTFGCRGLGMGKRPIFRRQAPLSMYTGMKTPIRCAIQEEPEFEHFGNAHHPENVASGYNYGQFGRTEKC</sequence>
<evidence type="ECO:0000313" key="1">
    <source>
        <dbReference type="Proteomes" id="UP000492821"/>
    </source>
</evidence>